<feature type="binding site" evidence="6">
    <location>
        <begin position="240"/>
        <end position="243"/>
    </location>
    <ligand>
        <name>substrate</name>
    </ligand>
</feature>
<gene>
    <name evidence="8" type="ORF">ACLA_067100</name>
</gene>
<feature type="binding site" evidence="6">
    <location>
        <position position="193"/>
    </location>
    <ligand>
        <name>substrate</name>
    </ligand>
</feature>
<feature type="active site" description="Charge relay system" evidence="5">
    <location>
        <position position="144"/>
    </location>
</feature>
<organism evidence="8 9">
    <name type="scientific">Aspergillus clavatus (strain ATCC 1007 / CBS 513.65 / DSM 816 / NCTC 3887 / NRRL 1 / QM 1276 / 107)</name>
    <dbReference type="NCBI Taxonomy" id="344612"/>
    <lineage>
        <taxon>Eukaryota</taxon>
        <taxon>Fungi</taxon>
        <taxon>Dikarya</taxon>
        <taxon>Ascomycota</taxon>
        <taxon>Pezizomycotina</taxon>
        <taxon>Eurotiomycetes</taxon>
        <taxon>Eurotiomycetidae</taxon>
        <taxon>Eurotiales</taxon>
        <taxon>Aspergillaceae</taxon>
        <taxon>Aspergillus</taxon>
        <taxon>Aspergillus subgen. Fumigati</taxon>
    </lineage>
</organism>
<evidence type="ECO:0000256" key="6">
    <source>
        <dbReference type="PIRSR" id="PIRSR001221-2"/>
    </source>
</evidence>
<dbReference type="InterPro" id="IPR023631">
    <property type="entry name" value="Amidase_dom"/>
</dbReference>
<feature type="active site" description="Acyl-ester intermediate" evidence="5">
    <location>
        <position position="243"/>
    </location>
</feature>
<dbReference type="GeneID" id="4704576"/>
<dbReference type="InterPro" id="IPR036928">
    <property type="entry name" value="AS_sf"/>
</dbReference>
<dbReference type="OrthoDB" id="6428749at2759"/>
<dbReference type="PIRSF" id="PIRSF001221">
    <property type="entry name" value="Amidase_fungi"/>
    <property type="match status" value="1"/>
</dbReference>
<sequence length="556" mass="60230">MTVQPWESISAKKRQALAQAIPPEWLIPADILPPDDQADVTTFLHESGWFTDRELEILDTPSQKILAEIASQSWTSEEVTRAFCKAAAAAQQLASSRQPITSQINCLTDFFFEEAIAQAKELDESLRTTGTIKGPFHGLPISIKDNFNMIGKDSTIGLASLADQPATSNSVLVDILVKAGAVLYVKTNIPTAMMMGESVNHVFGRTVSPLNRNMTSGGSSGGESALVAFGGSRLGVGTDIGGSLRIPAACTGIFTIRPSFGRFPSALVRAGLAGQESIVSVAGPMARTLDEIVFWSKTVIDYAPWLLDPKCLPIPWRTVQLPQRLRIGVLWHDGIVAPTPPVARALKEVTGKLEKAGHEVVTWKNTDYIELLTVTGRMFLADGGKSIKKLLEPTGEPFPAEMKPFEAAQEIGVHDLWQLHVERTRLAQAFLNRWNESGIDAILCPTTPYSSAPNGKFAYGGYTTIFNALDYSAVSFPCGVHADREVDAPYADHKSLSELDTKVQSDYDAQAVHGAPVSLQLVGRRLEEEKVLAMTDVILQAISKASDCNGLAELCR</sequence>
<keyword evidence="4 8" id="KW-0378">Hydrolase</keyword>
<dbReference type="KEGG" id="act:ACLA_067100"/>
<reference evidence="8 9" key="1">
    <citation type="journal article" date="2008" name="PLoS Genet.">
        <title>Genomic islands in the pathogenic filamentous fungus Aspergillus fumigatus.</title>
        <authorList>
            <person name="Fedorova N.D."/>
            <person name="Khaldi N."/>
            <person name="Joardar V.S."/>
            <person name="Maiti R."/>
            <person name="Amedeo P."/>
            <person name="Anderson M.J."/>
            <person name="Crabtree J."/>
            <person name="Silva J.C."/>
            <person name="Badger J.H."/>
            <person name="Albarraq A."/>
            <person name="Angiuoli S."/>
            <person name="Bussey H."/>
            <person name="Bowyer P."/>
            <person name="Cotty P.J."/>
            <person name="Dyer P.S."/>
            <person name="Egan A."/>
            <person name="Galens K."/>
            <person name="Fraser-Liggett C.M."/>
            <person name="Haas B.J."/>
            <person name="Inman J.M."/>
            <person name="Kent R."/>
            <person name="Lemieux S."/>
            <person name="Malavazi I."/>
            <person name="Orvis J."/>
            <person name="Roemer T."/>
            <person name="Ronning C.M."/>
            <person name="Sundaram J.P."/>
            <person name="Sutton G."/>
            <person name="Turner G."/>
            <person name="Venter J.C."/>
            <person name="White O.R."/>
            <person name="Whitty B.R."/>
            <person name="Youngman P."/>
            <person name="Wolfe K.H."/>
            <person name="Goldman G.H."/>
            <person name="Wortman J.R."/>
            <person name="Jiang B."/>
            <person name="Denning D.W."/>
            <person name="Nierman W.C."/>
        </authorList>
    </citation>
    <scope>NUCLEOTIDE SEQUENCE [LARGE SCALE GENOMIC DNA]</scope>
    <source>
        <strain evidence="9">ATCC 1007 / CBS 513.65 / DSM 816 / NCTC 3887 / NRRL 1</strain>
    </source>
</reference>
<dbReference type="eggNOG" id="KOG1212">
    <property type="taxonomic scope" value="Eukaryota"/>
</dbReference>
<evidence type="ECO:0000256" key="5">
    <source>
        <dbReference type="PIRSR" id="PIRSR001221-1"/>
    </source>
</evidence>
<dbReference type="STRING" id="344612.A1CGJ4"/>
<evidence type="ECO:0000256" key="2">
    <source>
        <dbReference type="ARBA" id="ARBA00009199"/>
    </source>
</evidence>
<dbReference type="EMBL" id="DS027053">
    <property type="protein sequence ID" value="EAW11074.1"/>
    <property type="molecule type" value="Genomic_DNA"/>
</dbReference>
<evidence type="ECO:0000256" key="3">
    <source>
        <dbReference type="ARBA" id="ARBA00012922"/>
    </source>
</evidence>
<feature type="active site" description="Charge relay system" evidence="5">
    <location>
        <position position="219"/>
    </location>
</feature>
<dbReference type="OMA" id="EPWRPEM"/>
<dbReference type="Gene3D" id="3.90.1300.10">
    <property type="entry name" value="Amidase signature (AS) domain"/>
    <property type="match status" value="1"/>
</dbReference>
<dbReference type="SUPFAM" id="SSF75304">
    <property type="entry name" value="Amidase signature (AS) enzymes"/>
    <property type="match status" value="1"/>
</dbReference>
<accession>A1CGJ4</accession>
<evidence type="ECO:0000259" key="7">
    <source>
        <dbReference type="Pfam" id="PF01425"/>
    </source>
</evidence>
<dbReference type="VEuPathDB" id="FungiDB:ACLA_067100"/>
<feature type="domain" description="Amidase" evidence="7">
    <location>
        <begin position="100"/>
        <end position="532"/>
    </location>
</feature>
<comment type="catalytic activity">
    <reaction evidence="1">
        <text>a monocarboxylic acid amide + H2O = a monocarboxylate + NH4(+)</text>
        <dbReference type="Rhea" id="RHEA:12020"/>
        <dbReference type="ChEBI" id="CHEBI:15377"/>
        <dbReference type="ChEBI" id="CHEBI:28938"/>
        <dbReference type="ChEBI" id="CHEBI:35757"/>
        <dbReference type="ChEBI" id="CHEBI:83628"/>
        <dbReference type="EC" id="3.5.1.4"/>
    </reaction>
</comment>
<dbReference type="PANTHER" id="PTHR46072">
    <property type="entry name" value="AMIDASE-RELATED-RELATED"/>
    <property type="match status" value="1"/>
</dbReference>
<protein>
    <recommendedName>
        <fullName evidence="3">amidase</fullName>
        <ecNumber evidence="3">3.5.1.4</ecNumber>
    </recommendedName>
</protein>
<dbReference type="RefSeq" id="XP_001272500.1">
    <property type="nucleotide sequence ID" value="XM_001272499.1"/>
</dbReference>
<dbReference type="GO" id="GO:0004040">
    <property type="term" value="F:amidase activity"/>
    <property type="evidence" value="ECO:0007669"/>
    <property type="project" value="UniProtKB-EC"/>
</dbReference>
<name>A1CGJ4_ASPCL</name>
<dbReference type="Pfam" id="PF01425">
    <property type="entry name" value="Amidase"/>
    <property type="match status" value="1"/>
</dbReference>
<comment type="similarity">
    <text evidence="2">Belongs to the amidase family.</text>
</comment>
<evidence type="ECO:0000313" key="8">
    <source>
        <dbReference type="EMBL" id="EAW11074.1"/>
    </source>
</evidence>
<evidence type="ECO:0000256" key="1">
    <source>
        <dbReference type="ARBA" id="ARBA00001311"/>
    </source>
</evidence>
<evidence type="ECO:0000256" key="4">
    <source>
        <dbReference type="ARBA" id="ARBA00022801"/>
    </source>
</evidence>
<keyword evidence="9" id="KW-1185">Reference proteome</keyword>
<evidence type="ECO:0000313" key="9">
    <source>
        <dbReference type="Proteomes" id="UP000006701"/>
    </source>
</evidence>
<proteinExistence type="inferred from homology"/>
<dbReference type="InterPro" id="IPR020556">
    <property type="entry name" value="Amidase_CS"/>
</dbReference>
<dbReference type="EC" id="3.5.1.4" evidence="3"/>
<dbReference type="PANTHER" id="PTHR46072:SF11">
    <property type="entry name" value="AMIDASE-RELATED"/>
    <property type="match status" value="1"/>
</dbReference>
<feature type="binding site" evidence="6">
    <location>
        <position position="219"/>
    </location>
    <ligand>
        <name>substrate</name>
    </ligand>
</feature>
<dbReference type="HOGENOM" id="CLU_009600_9_2_1"/>
<dbReference type="PROSITE" id="PS00571">
    <property type="entry name" value="AMIDASES"/>
    <property type="match status" value="1"/>
</dbReference>
<dbReference type="AlphaFoldDB" id="A1CGJ4"/>
<dbReference type="Proteomes" id="UP000006701">
    <property type="component" value="Unassembled WGS sequence"/>
</dbReference>